<evidence type="ECO:0000313" key="2">
    <source>
        <dbReference type="Proteomes" id="UP001157502"/>
    </source>
</evidence>
<proteinExistence type="predicted"/>
<dbReference type="EMBL" id="CM055728">
    <property type="protein sequence ID" value="KAJ8017128.1"/>
    <property type="molecule type" value="Genomic_DNA"/>
</dbReference>
<organism evidence="1 2">
    <name type="scientific">Dallia pectoralis</name>
    <name type="common">Alaska blackfish</name>
    <dbReference type="NCBI Taxonomy" id="75939"/>
    <lineage>
        <taxon>Eukaryota</taxon>
        <taxon>Metazoa</taxon>
        <taxon>Chordata</taxon>
        <taxon>Craniata</taxon>
        <taxon>Vertebrata</taxon>
        <taxon>Euteleostomi</taxon>
        <taxon>Actinopterygii</taxon>
        <taxon>Neopterygii</taxon>
        <taxon>Teleostei</taxon>
        <taxon>Protacanthopterygii</taxon>
        <taxon>Esociformes</taxon>
        <taxon>Umbridae</taxon>
        <taxon>Dallia</taxon>
    </lineage>
</organism>
<name>A0ACC2HM74_DALPE</name>
<keyword evidence="2" id="KW-1185">Reference proteome</keyword>
<protein>
    <submittedName>
        <fullName evidence="1">Uncharacterized protein</fullName>
    </submittedName>
</protein>
<accession>A0ACC2HM74</accession>
<reference evidence="1" key="1">
    <citation type="submission" date="2021-05" db="EMBL/GenBank/DDBJ databases">
        <authorList>
            <person name="Pan Q."/>
            <person name="Jouanno E."/>
            <person name="Zahm M."/>
            <person name="Klopp C."/>
            <person name="Cabau C."/>
            <person name="Louis A."/>
            <person name="Berthelot C."/>
            <person name="Parey E."/>
            <person name="Roest Crollius H."/>
            <person name="Montfort J."/>
            <person name="Robinson-Rechavi M."/>
            <person name="Bouchez O."/>
            <person name="Lampietro C."/>
            <person name="Lopez Roques C."/>
            <person name="Donnadieu C."/>
            <person name="Postlethwait J."/>
            <person name="Bobe J."/>
            <person name="Dillon D."/>
            <person name="Chandos A."/>
            <person name="von Hippel F."/>
            <person name="Guiguen Y."/>
        </authorList>
    </citation>
    <scope>NUCLEOTIDE SEQUENCE</scope>
    <source>
        <strain evidence="1">YG-Jan2019</strain>
    </source>
</reference>
<sequence>MSLMEGLLLQASSSTITLLGAGLFLLVLYLLSSGSSSEQQGKEPPGPRPLPLLGNLFQLDLKRLCFTLCKMSKKYGSVYTVHIGPRKVVVLAGYKTVKEALVNHAEEFGDRGIFPIPLELSKGHGIVFANGDSWKEMRRFALTNLRDFGMGKKGSEEKIIEELPYLIEVFEEHKGKPFDTTQPLHNAVSNIICSIVYGSRFEYSDPKFRRSVERVSESIQLGGSLSLQLYNMFPWLGSLMKSRNLVAKHDYDNKQDIRDLVKGLKETLNPQMCRGFIDSFLVRKQTIEESGQMNSHYHNENLIQTVFNLFAAGTDTTATTLRWGLKLMAKYPHIQDRVQEEISKVIGSRQPMAEDRKNLPYTDAVTHEIQRMANIAPMAVLHVTSRDITFQGYFIKKGTYVIPLLASVLNDESEWETPHSFNPAHFLNDKGEFVKRDAFLPFSAGRRACPGESLARMELFLFFTSLLQRFHFSPPPGVTEDDLDLTPVVGFTLSPQIHQLCAMSKKYGSVFTVHIGHRKVVVLSGYKTVKEALVNHAEEFGDRGGFPLQLELSKGHGIIFSNGDSWKEMRRFALTNLRDFGMGKKGSEEKIIEELPYLIEVFEEHNGKPFDTTQPLHNAVSNIICSIVYGSRFEYSDAKFRRSVEQVGESFRLDGTLSIRLYNMFPWLGSLIKSKRRAAKNDYDNKQHIWDLVKGLKETLNPQMCRGFIDSFLVRKQTIEESGQMNSHYHNENLIQTVFNLFAAGSDTTATTLRWGLKLMAKYPHIQDRVQEEISKVIGSRQPMAEDRKNLPYTDAVIHEIQRVANIVPLAVLHATSQDISFQGYFIKKGTYVIPLLASVLKDESEWETPHTFNPAHFLNDKGQFVKRDAFMPFSAGRRACPGESLARMELFLFFTSLLQRFHFSPPPGVTEDDLDLTPMVGGTLSPQIHQLCAVSRV</sequence>
<dbReference type="Proteomes" id="UP001157502">
    <property type="component" value="Chromosome 1"/>
</dbReference>
<gene>
    <name evidence="1" type="ORF">DPEC_G00014540</name>
</gene>
<comment type="caution">
    <text evidence="1">The sequence shown here is derived from an EMBL/GenBank/DDBJ whole genome shotgun (WGS) entry which is preliminary data.</text>
</comment>
<evidence type="ECO:0000313" key="1">
    <source>
        <dbReference type="EMBL" id="KAJ8017128.1"/>
    </source>
</evidence>